<keyword evidence="1" id="KW-0472">Membrane</keyword>
<reference evidence="2 3" key="2">
    <citation type="submission" date="2018-11" db="EMBL/GenBank/DDBJ databases">
        <authorList>
            <consortium name="Pathogen Informatics"/>
        </authorList>
    </citation>
    <scope>NUCLEOTIDE SEQUENCE [LARGE SCALE GENOMIC DNA]</scope>
</reference>
<keyword evidence="1" id="KW-0812">Transmembrane</keyword>
<dbReference type="AlphaFoldDB" id="A0A183IE35"/>
<dbReference type="EMBL" id="UZAM01006986">
    <property type="protein sequence ID" value="VDO95749.1"/>
    <property type="molecule type" value="Genomic_DNA"/>
</dbReference>
<feature type="transmembrane region" description="Helical" evidence="1">
    <location>
        <begin position="68"/>
        <end position="92"/>
    </location>
</feature>
<gene>
    <name evidence="2" type="ORF">SBAD_LOCUS1879</name>
</gene>
<dbReference type="WBParaSite" id="SBAD_0000196901-mRNA-1">
    <property type="protein sequence ID" value="SBAD_0000196901-mRNA-1"/>
    <property type="gene ID" value="SBAD_0000196901"/>
</dbReference>
<feature type="transmembrane region" description="Helical" evidence="1">
    <location>
        <begin position="39"/>
        <end position="61"/>
    </location>
</feature>
<evidence type="ECO:0000256" key="1">
    <source>
        <dbReference type="SAM" id="Phobius"/>
    </source>
</evidence>
<organism evidence="4">
    <name type="scientific">Soboliphyme baturini</name>
    <dbReference type="NCBI Taxonomy" id="241478"/>
    <lineage>
        <taxon>Eukaryota</taxon>
        <taxon>Metazoa</taxon>
        <taxon>Ecdysozoa</taxon>
        <taxon>Nematoda</taxon>
        <taxon>Enoplea</taxon>
        <taxon>Dorylaimia</taxon>
        <taxon>Dioctophymatida</taxon>
        <taxon>Dioctophymatoidea</taxon>
        <taxon>Soboliphymatidae</taxon>
        <taxon>Soboliphyme</taxon>
    </lineage>
</organism>
<evidence type="ECO:0000313" key="3">
    <source>
        <dbReference type="Proteomes" id="UP000270296"/>
    </source>
</evidence>
<sequence>MSDVRFRQPLMVMGLMQLALGLIITASGVFVYVNCHHYLHVNLALYIGPILVLFAIVPLLAAHFEGALAGLLGLFAFFSILIAFAGLVNGIIGVQCEFQGKYPREGTVDACNAWMNYVAASCKTDEAEIGSQLRDPAAYQYVSTDIVNPG</sequence>
<evidence type="ECO:0000313" key="4">
    <source>
        <dbReference type="WBParaSite" id="SBAD_0000196901-mRNA-1"/>
    </source>
</evidence>
<evidence type="ECO:0000313" key="2">
    <source>
        <dbReference type="EMBL" id="VDO95749.1"/>
    </source>
</evidence>
<feature type="transmembrane region" description="Helical" evidence="1">
    <location>
        <begin position="12"/>
        <end position="33"/>
    </location>
</feature>
<proteinExistence type="predicted"/>
<accession>A0A183IE35</accession>
<keyword evidence="3" id="KW-1185">Reference proteome</keyword>
<dbReference type="Proteomes" id="UP000270296">
    <property type="component" value="Unassembled WGS sequence"/>
</dbReference>
<reference evidence="4" key="1">
    <citation type="submission" date="2016-06" db="UniProtKB">
        <authorList>
            <consortium name="WormBaseParasite"/>
        </authorList>
    </citation>
    <scope>IDENTIFICATION</scope>
</reference>
<keyword evidence="1" id="KW-1133">Transmembrane helix</keyword>
<name>A0A183IE35_9BILA</name>
<protein>
    <submittedName>
        <fullName evidence="4">MARVEL domain-containing protein</fullName>
    </submittedName>
</protein>